<sequence length="266" mass="30288">MQSASVKINNGSFLWMSEFKPAPPSLPVHSRVAMIATKALLLLLLPLAYHRFVITVEASGDGNIRLLEDEIAAALEKCSASPKRTRQRRSGHARRPTRIDGEDPRDDRMYGHVRRSTNDTRDKIQVLNATDYDYEGYGTGRSGESFVMRPPSTVYHNNESIHNPNQSIHNQYQSIHNPNQSIYSLNQSVHNPNQSIYNPNQSIHKRIKRLDHRPFHAKSNTDKVDPRGIPRESDLWKLIQSTVTSQQSRALLRDQLKACFQELQSG</sequence>
<keyword evidence="3" id="KW-1185">Reference proteome</keyword>
<accession>A0A4C1T087</accession>
<proteinExistence type="predicted"/>
<evidence type="ECO:0000313" key="2">
    <source>
        <dbReference type="EMBL" id="GBP07892.1"/>
    </source>
</evidence>
<reference evidence="2 3" key="1">
    <citation type="journal article" date="2019" name="Commun. Biol.">
        <title>The bagworm genome reveals a unique fibroin gene that provides high tensile strength.</title>
        <authorList>
            <person name="Kono N."/>
            <person name="Nakamura H."/>
            <person name="Ohtoshi R."/>
            <person name="Tomita M."/>
            <person name="Numata K."/>
            <person name="Arakawa K."/>
        </authorList>
    </citation>
    <scope>NUCLEOTIDE SEQUENCE [LARGE SCALE GENOMIC DNA]</scope>
</reference>
<feature type="compositionally biased region" description="Basic and acidic residues" evidence="1">
    <location>
        <begin position="97"/>
        <end position="115"/>
    </location>
</feature>
<gene>
    <name evidence="2" type="ORF">EVAR_78056_1</name>
</gene>
<evidence type="ECO:0000313" key="3">
    <source>
        <dbReference type="Proteomes" id="UP000299102"/>
    </source>
</evidence>
<dbReference type="OrthoDB" id="6774671at2759"/>
<comment type="caution">
    <text evidence="2">The sequence shown here is derived from an EMBL/GenBank/DDBJ whole genome shotgun (WGS) entry which is preliminary data.</text>
</comment>
<evidence type="ECO:0000256" key="1">
    <source>
        <dbReference type="SAM" id="MobiDB-lite"/>
    </source>
</evidence>
<dbReference type="EMBL" id="BGZK01000028">
    <property type="protein sequence ID" value="GBP07892.1"/>
    <property type="molecule type" value="Genomic_DNA"/>
</dbReference>
<feature type="region of interest" description="Disordered" evidence="1">
    <location>
        <begin position="78"/>
        <end position="115"/>
    </location>
</feature>
<dbReference type="Proteomes" id="UP000299102">
    <property type="component" value="Unassembled WGS sequence"/>
</dbReference>
<feature type="compositionally biased region" description="Basic residues" evidence="1">
    <location>
        <begin position="83"/>
        <end position="96"/>
    </location>
</feature>
<dbReference type="AlphaFoldDB" id="A0A4C1T087"/>
<organism evidence="2 3">
    <name type="scientific">Eumeta variegata</name>
    <name type="common">Bagworm moth</name>
    <name type="synonym">Eumeta japonica</name>
    <dbReference type="NCBI Taxonomy" id="151549"/>
    <lineage>
        <taxon>Eukaryota</taxon>
        <taxon>Metazoa</taxon>
        <taxon>Ecdysozoa</taxon>
        <taxon>Arthropoda</taxon>
        <taxon>Hexapoda</taxon>
        <taxon>Insecta</taxon>
        <taxon>Pterygota</taxon>
        <taxon>Neoptera</taxon>
        <taxon>Endopterygota</taxon>
        <taxon>Lepidoptera</taxon>
        <taxon>Glossata</taxon>
        <taxon>Ditrysia</taxon>
        <taxon>Tineoidea</taxon>
        <taxon>Psychidae</taxon>
        <taxon>Oiketicinae</taxon>
        <taxon>Eumeta</taxon>
    </lineage>
</organism>
<name>A0A4C1T087_EUMVA</name>
<protein>
    <submittedName>
        <fullName evidence="2">Uncharacterized protein</fullName>
    </submittedName>
</protein>